<dbReference type="SMART" id="SM00756">
    <property type="entry name" value="VKc"/>
    <property type="match status" value="1"/>
</dbReference>
<feature type="transmembrane region" description="Helical" evidence="11">
    <location>
        <begin position="153"/>
        <end position="173"/>
    </location>
</feature>
<keyword evidence="7 11" id="KW-0472">Membrane</keyword>
<evidence type="ECO:0000313" key="14">
    <source>
        <dbReference type="Proteomes" id="UP001250858"/>
    </source>
</evidence>
<evidence type="ECO:0000259" key="12">
    <source>
        <dbReference type="SMART" id="SM00756"/>
    </source>
</evidence>
<keyword evidence="9" id="KW-0676">Redox-active center</keyword>
<dbReference type="RefSeq" id="WP_309548446.1">
    <property type="nucleotide sequence ID" value="NZ_CP133762.1"/>
</dbReference>
<evidence type="ECO:0000256" key="2">
    <source>
        <dbReference type="ARBA" id="ARBA00006214"/>
    </source>
</evidence>
<dbReference type="Gene3D" id="1.20.1440.130">
    <property type="entry name" value="VKOR domain"/>
    <property type="match status" value="1"/>
</dbReference>
<accession>A0ABY9RTN8</accession>
<evidence type="ECO:0000256" key="9">
    <source>
        <dbReference type="ARBA" id="ARBA00023284"/>
    </source>
</evidence>
<dbReference type="InterPro" id="IPR038354">
    <property type="entry name" value="VKOR_sf"/>
</dbReference>
<proteinExistence type="inferred from homology"/>
<protein>
    <submittedName>
        <fullName evidence="13">Vitamin K epoxide reductase family protein</fullName>
    </submittedName>
</protein>
<evidence type="ECO:0000256" key="7">
    <source>
        <dbReference type="ARBA" id="ARBA00023136"/>
    </source>
</evidence>
<evidence type="ECO:0000256" key="11">
    <source>
        <dbReference type="SAM" id="Phobius"/>
    </source>
</evidence>
<feature type="transmembrane region" description="Helical" evidence="11">
    <location>
        <begin position="39"/>
        <end position="58"/>
    </location>
</feature>
<comment type="subcellular location">
    <subcellularLocation>
        <location evidence="1">Membrane</location>
        <topology evidence="1">Multi-pass membrane protein</topology>
    </subcellularLocation>
</comment>
<keyword evidence="5 11" id="KW-1133">Transmembrane helix</keyword>
<keyword evidence="14" id="KW-1185">Reference proteome</keyword>
<dbReference type="Proteomes" id="UP001250858">
    <property type="component" value="Chromosome"/>
</dbReference>
<feature type="transmembrane region" description="Helical" evidence="11">
    <location>
        <begin position="193"/>
        <end position="214"/>
    </location>
</feature>
<evidence type="ECO:0000313" key="13">
    <source>
        <dbReference type="EMBL" id="WMX45317.1"/>
    </source>
</evidence>
<evidence type="ECO:0000256" key="1">
    <source>
        <dbReference type="ARBA" id="ARBA00004141"/>
    </source>
</evidence>
<evidence type="ECO:0000256" key="6">
    <source>
        <dbReference type="ARBA" id="ARBA00023002"/>
    </source>
</evidence>
<evidence type="ECO:0000256" key="3">
    <source>
        <dbReference type="ARBA" id="ARBA00022692"/>
    </source>
</evidence>
<name>A0ABY9RTN8_9ACTN</name>
<dbReference type="Pfam" id="PF07884">
    <property type="entry name" value="VKOR"/>
    <property type="match status" value="1"/>
</dbReference>
<keyword evidence="4" id="KW-0874">Quinone</keyword>
<dbReference type="EMBL" id="CP133762">
    <property type="protein sequence ID" value="WMX45317.1"/>
    <property type="molecule type" value="Genomic_DNA"/>
</dbReference>
<dbReference type="CDD" id="cd12922">
    <property type="entry name" value="VKOR_5"/>
    <property type="match status" value="1"/>
</dbReference>
<sequence>MATVNTRGGVPVQRQQDQDLDQDRESGRAGGAGTGASRAFAWMLMVTGAAGVLSGWVITIDKIKLAEDPGFRPGCSLNPVVSCGNVMLSGQAGVFGFPNPMLGLVTYAVVVAVGAGILAGARYRGWFWLGLNAGMLFGVGFCTWLMQQSLYEINSLCLWCCLAWCATITMFWYTTAHNVRHGLLPAPAAVKGFLSDFTFALPVVHIGIIGMLILTRWWEFWTS</sequence>
<feature type="domain" description="Vitamin K epoxide reductase" evidence="12">
    <location>
        <begin position="37"/>
        <end position="178"/>
    </location>
</feature>
<keyword evidence="8" id="KW-1015">Disulfide bond</keyword>
<gene>
    <name evidence="13" type="ORF">RGF97_11270</name>
</gene>
<feature type="transmembrane region" description="Helical" evidence="11">
    <location>
        <begin position="101"/>
        <end position="120"/>
    </location>
</feature>
<reference evidence="13 14" key="1">
    <citation type="submission" date="2023-09" db="EMBL/GenBank/DDBJ databases">
        <title>Complete genome of Streptomyces roseicoloratus T14.</title>
        <authorList>
            <person name="Bashizi T."/>
            <person name="Kim M.-J."/>
            <person name="Lee G."/>
            <person name="Tagele S.B."/>
            <person name="Shin J.-H."/>
        </authorList>
    </citation>
    <scope>NUCLEOTIDE SEQUENCE [LARGE SCALE GENOMIC DNA]</scope>
    <source>
        <strain evidence="13 14">T14</strain>
    </source>
</reference>
<evidence type="ECO:0000256" key="5">
    <source>
        <dbReference type="ARBA" id="ARBA00022989"/>
    </source>
</evidence>
<evidence type="ECO:0000256" key="8">
    <source>
        <dbReference type="ARBA" id="ARBA00023157"/>
    </source>
</evidence>
<keyword evidence="3 11" id="KW-0812">Transmembrane</keyword>
<dbReference type="InterPro" id="IPR012932">
    <property type="entry name" value="VKOR"/>
</dbReference>
<feature type="transmembrane region" description="Helical" evidence="11">
    <location>
        <begin position="126"/>
        <end position="146"/>
    </location>
</feature>
<dbReference type="InterPro" id="IPR041714">
    <property type="entry name" value="VKOR_Actinobacteria"/>
</dbReference>
<evidence type="ECO:0000256" key="10">
    <source>
        <dbReference type="SAM" id="MobiDB-lite"/>
    </source>
</evidence>
<organism evidence="13 14">
    <name type="scientific">Streptomyces roseicoloratus</name>
    <dbReference type="NCBI Taxonomy" id="2508722"/>
    <lineage>
        <taxon>Bacteria</taxon>
        <taxon>Bacillati</taxon>
        <taxon>Actinomycetota</taxon>
        <taxon>Actinomycetes</taxon>
        <taxon>Kitasatosporales</taxon>
        <taxon>Streptomycetaceae</taxon>
        <taxon>Streptomyces</taxon>
    </lineage>
</organism>
<evidence type="ECO:0000256" key="4">
    <source>
        <dbReference type="ARBA" id="ARBA00022719"/>
    </source>
</evidence>
<feature type="region of interest" description="Disordered" evidence="10">
    <location>
        <begin position="1"/>
        <end position="34"/>
    </location>
</feature>
<keyword evidence="6" id="KW-0560">Oxidoreductase</keyword>
<comment type="similarity">
    <text evidence="2">Belongs to the VKOR family.</text>
</comment>